<reference evidence="3 5" key="3">
    <citation type="submission" date="2018-06" db="EMBL/GenBank/DDBJ databases">
        <authorList>
            <consortium name="Pathogen Informatics"/>
            <person name="Doyle S."/>
        </authorList>
    </citation>
    <scope>NUCLEOTIDE SEQUENCE [LARGE SCALE GENOMIC DNA]</scope>
    <source>
        <strain evidence="3 5">NCTC13159</strain>
    </source>
</reference>
<evidence type="ECO:0000313" key="4">
    <source>
        <dbReference type="Proteomes" id="UP000035086"/>
    </source>
</evidence>
<feature type="region of interest" description="Disordered" evidence="1">
    <location>
        <begin position="24"/>
        <end position="49"/>
    </location>
</feature>
<dbReference type="EMBL" id="UGSJ01000001">
    <property type="protein sequence ID" value="SUA93431.1"/>
    <property type="molecule type" value="Genomic_DNA"/>
</dbReference>
<reference evidence="2" key="2">
    <citation type="submission" date="2016-11" db="EMBL/GenBank/DDBJ databases">
        <title>Complete Genome Sequencing of Pandoraea pulmonicola DSM 16583.</title>
        <authorList>
            <person name="Chan K.-G."/>
        </authorList>
    </citation>
    <scope>NUCLEOTIDE SEQUENCE</scope>
    <source>
        <strain evidence="2">DSM 16583</strain>
    </source>
</reference>
<accession>A0AAJ4ZHD3</accession>
<sequence>MTSINTLSNLLAATAGGIGAKTAPLDTLPQTTPTAQTTQGVPSSPPSSTVVTLSQTPSVANWPTYNQPLANGATLLWQQAPSDPLSLLMTGNVSTSALGNRIEQLGARLLKAIAGGATSYSQSVLRSTSATPSSSTELAAQQTRLQTAADNQFSLTISTASGARVSLRLGSSDDGLSAQFDVTKGTLTDAERSELGKLAGAFQSAVDGLAKQPPVVDFGALSGFDTGVLTSVDMSATLGANGKTSQSISFHADATQRSMYVDGATGKFDVAVDLTNLQAIGSAKAQADALDAWLTRFDTAQTRGNGDASLIAMFKGAFTGLNSHYPSAPALPRIALNAADRSVLSGLADFSASIAQTPKAPNPLRPNETDTFSYRISQQTKIDGKDLLNRTVQQDTQATLSASYHRSLWAGVPLELTTDPKSQNYEFLKVQDTARSHVDIGYRDGLLSHAVSRRSASQSTQVMRYEMNRLVSDVTTPASASQTVNLMALLTSVMRNAPPGNANDGNDDSIDDFTRNEIRRRSAFDIDPTHLNGGKQTAAA</sequence>
<keyword evidence="4" id="KW-1185">Reference proteome</keyword>
<organism evidence="3 5">
    <name type="scientific">Pandoraea pulmonicola</name>
    <dbReference type="NCBI Taxonomy" id="93221"/>
    <lineage>
        <taxon>Bacteria</taxon>
        <taxon>Pseudomonadati</taxon>
        <taxon>Pseudomonadota</taxon>
        <taxon>Betaproteobacteria</taxon>
        <taxon>Burkholderiales</taxon>
        <taxon>Burkholderiaceae</taxon>
        <taxon>Pandoraea</taxon>
    </lineage>
</organism>
<dbReference type="RefSeq" id="WP_052267284.1">
    <property type="nucleotide sequence ID" value="NZ_CP010310.2"/>
</dbReference>
<evidence type="ECO:0000313" key="3">
    <source>
        <dbReference type="EMBL" id="SUA93431.1"/>
    </source>
</evidence>
<evidence type="ECO:0000313" key="5">
    <source>
        <dbReference type="Proteomes" id="UP000254589"/>
    </source>
</evidence>
<evidence type="ECO:0000313" key="2">
    <source>
        <dbReference type="EMBL" id="APD13499.1"/>
    </source>
</evidence>
<reference evidence="4" key="1">
    <citation type="submission" date="2014-12" db="EMBL/GenBank/DDBJ databases">
        <title>Complete Genome Sequencing of Pandoraea pulmonicola DSM 16583.</title>
        <authorList>
            <person name="Chan K.-G."/>
        </authorList>
    </citation>
    <scope>NUCLEOTIDE SEQUENCE [LARGE SCALE GENOMIC DNA]</scope>
    <source>
        <strain evidence="4">DSM 16583</strain>
    </source>
</reference>
<dbReference type="AlphaFoldDB" id="A0AAJ4ZHD3"/>
<protein>
    <recommendedName>
        <fullName evidence="6">Lactate dehydrogenase</fullName>
    </recommendedName>
</protein>
<dbReference type="EMBL" id="CP010310">
    <property type="protein sequence ID" value="APD13499.1"/>
    <property type="molecule type" value="Genomic_DNA"/>
</dbReference>
<proteinExistence type="predicted"/>
<evidence type="ECO:0000256" key="1">
    <source>
        <dbReference type="SAM" id="MobiDB-lite"/>
    </source>
</evidence>
<gene>
    <name evidence="3" type="ORF">NCTC13159_04992</name>
    <name evidence="2" type="ORF">RO07_21685</name>
</gene>
<dbReference type="Proteomes" id="UP000254589">
    <property type="component" value="Unassembled WGS sequence"/>
</dbReference>
<name>A0AAJ4ZHD3_PANPU</name>
<dbReference type="KEGG" id="ppul:RO07_21685"/>
<dbReference type="Proteomes" id="UP000035086">
    <property type="component" value="Chromosome"/>
</dbReference>
<evidence type="ECO:0008006" key="6">
    <source>
        <dbReference type="Google" id="ProtNLM"/>
    </source>
</evidence>